<evidence type="ECO:0000256" key="1">
    <source>
        <dbReference type="ARBA" id="ARBA00001971"/>
    </source>
</evidence>
<keyword evidence="18" id="KW-1185">Reference proteome</keyword>
<evidence type="ECO:0000256" key="12">
    <source>
        <dbReference type="ARBA" id="ARBA00023136"/>
    </source>
</evidence>
<evidence type="ECO:0000256" key="8">
    <source>
        <dbReference type="ARBA" id="ARBA00022848"/>
    </source>
</evidence>
<keyword evidence="10 14" id="KW-0408">Iron</keyword>
<dbReference type="PANTHER" id="PTHR24302">
    <property type="entry name" value="CYTOCHROME P450 FAMILY 3"/>
    <property type="match status" value="1"/>
</dbReference>
<evidence type="ECO:0000256" key="2">
    <source>
        <dbReference type="ARBA" id="ARBA00004174"/>
    </source>
</evidence>
<evidence type="ECO:0000256" key="13">
    <source>
        <dbReference type="ARBA" id="ARBA00043906"/>
    </source>
</evidence>
<evidence type="ECO:0000313" key="18">
    <source>
        <dbReference type="Proteomes" id="UP000887013"/>
    </source>
</evidence>
<feature type="transmembrane region" description="Helical" evidence="16">
    <location>
        <begin position="211"/>
        <end position="231"/>
    </location>
</feature>
<proteinExistence type="inferred from homology"/>
<dbReference type="PROSITE" id="PS00086">
    <property type="entry name" value="CYTOCHROME_P450"/>
    <property type="match status" value="1"/>
</dbReference>
<accession>A0A8X6NUQ2</accession>
<feature type="transmembrane region" description="Helical" evidence="16">
    <location>
        <begin position="6"/>
        <end position="25"/>
    </location>
</feature>
<keyword evidence="6 14" id="KW-0479">Metal-binding</keyword>
<dbReference type="Gene3D" id="1.10.630.10">
    <property type="entry name" value="Cytochrome P450"/>
    <property type="match status" value="1"/>
</dbReference>
<dbReference type="GO" id="GO:0005506">
    <property type="term" value="F:iron ion binding"/>
    <property type="evidence" value="ECO:0007669"/>
    <property type="project" value="InterPro"/>
</dbReference>
<evidence type="ECO:0000256" key="6">
    <source>
        <dbReference type="ARBA" id="ARBA00022723"/>
    </source>
</evidence>
<keyword evidence="11 15" id="KW-0503">Monooxygenase</keyword>
<evidence type="ECO:0000256" key="7">
    <source>
        <dbReference type="ARBA" id="ARBA00022824"/>
    </source>
</evidence>
<keyword evidence="9 15" id="KW-0560">Oxidoreductase</keyword>
<dbReference type="PRINTS" id="PR00385">
    <property type="entry name" value="P450"/>
</dbReference>
<dbReference type="GO" id="GO:0020037">
    <property type="term" value="F:heme binding"/>
    <property type="evidence" value="ECO:0007669"/>
    <property type="project" value="InterPro"/>
</dbReference>
<dbReference type="GO" id="GO:0008395">
    <property type="term" value="F:steroid hydroxylase activity"/>
    <property type="evidence" value="ECO:0007669"/>
    <property type="project" value="TreeGrafter"/>
</dbReference>
<evidence type="ECO:0000256" key="11">
    <source>
        <dbReference type="ARBA" id="ARBA00023033"/>
    </source>
</evidence>
<dbReference type="InterPro" id="IPR002401">
    <property type="entry name" value="Cyt_P450_E_grp-I"/>
</dbReference>
<feature type="transmembrane region" description="Helical" evidence="16">
    <location>
        <begin position="319"/>
        <end position="346"/>
    </location>
</feature>
<comment type="caution">
    <text evidence="17">The sequence shown here is derived from an EMBL/GenBank/DDBJ whole genome shotgun (WGS) entry which is preliminary data.</text>
</comment>
<evidence type="ECO:0000256" key="16">
    <source>
        <dbReference type="SAM" id="Phobius"/>
    </source>
</evidence>
<keyword evidence="16" id="KW-1133">Transmembrane helix</keyword>
<keyword evidence="5 14" id="KW-0349">Heme</keyword>
<dbReference type="Proteomes" id="UP000887013">
    <property type="component" value="Unassembled WGS sequence"/>
</dbReference>
<evidence type="ECO:0000256" key="4">
    <source>
        <dbReference type="ARBA" id="ARBA00010617"/>
    </source>
</evidence>
<comment type="cofactor">
    <cofactor evidence="1 14">
        <name>heme</name>
        <dbReference type="ChEBI" id="CHEBI:30413"/>
    </cofactor>
</comment>
<feature type="binding site" description="axial binding residue" evidence="14">
    <location>
        <position position="468"/>
    </location>
    <ligand>
        <name>heme</name>
        <dbReference type="ChEBI" id="CHEBI:30413"/>
    </ligand>
    <ligandPart>
        <name>Fe</name>
        <dbReference type="ChEBI" id="CHEBI:18248"/>
    </ligandPart>
</feature>
<evidence type="ECO:0000313" key="17">
    <source>
        <dbReference type="EMBL" id="GFT32425.1"/>
    </source>
</evidence>
<keyword evidence="12 16" id="KW-0472">Membrane</keyword>
<dbReference type="InterPro" id="IPR001128">
    <property type="entry name" value="Cyt_P450"/>
</dbReference>
<name>A0A8X6NUQ2_NEPPI</name>
<reference evidence="17" key="1">
    <citation type="submission" date="2020-08" db="EMBL/GenBank/DDBJ databases">
        <title>Multicomponent nature underlies the extraordinary mechanical properties of spider dragline silk.</title>
        <authorList>
            <person name="Kono N."/>
            <person name="Nakamura H."/>
            <person name="Mori M."/>
            <person name="Yoshida Y."/>
            <person name="Ohtoshi R."/>
            <person name="Malay A.D."/>
            <person name="Moran D.A.P."/>
            <person name="Tomita M."/>
            <person name="Numata K."/>
            <person name="Arakawa K."/>
        </authorList>
    </citation>
    <scope>NUCLEOTIDE SEQUENCE</scope>
</reference>
<gene>
    <name evidence="17" type="primary">CYP9E2</name>
    <name evidence="17" type="ORF">NPIL_111281</name>
</gene>
<dbReference type="AlphaFoldDB" id="A0A8X6NUQ2"/>
<comment type="function">
    <text evidence="13">Cytochromes P450 are a group of heme-thiolate monooxygenases. They oxidize a variety of structurally unrelated compounds, including steroids, fatty acids, and xenobiotics.</text>
</comment>
<evidence type="ECO:0000256" key="14">
    <source>
        <dbReference type="PIRSR" id="PIRSR602401-1"/>
    </source>
</evidence>
<dbReference type="PRINTS" id="PR00463">
    <property type="entry name" value="EP450I"/>
</dbReference>
<organism evidence="17 18">
    <name type="scientific">Nephila pilipes</name>
    <name type="common">Giant wood spider</name>
    <name type="synonym">Nephila maculata</name>
    <dbReference type="NCBI Taxonomy" id="299642"/>
    <lineage>
        <taxon>Eukaryota</taxon>
        <taxon>Metazoa</taxon>
        <taxon>Ecdysozoa</taxon>
        <taxon>Arthropoda</taxon>
        <taxon>Chelicerata</taxon>
        <taxon>Arachnida</taxon>
        <taxon>Araneae</taxon>
        <taxon>Araneomorphae</taxon>
        <taxon>Entelegynae</taxon>
        <taxon>Araneoidea</taxon>
        <taxon>Nephilidae</taxon>
        <taxon>Nephila</taxon>
    </lineage>
</organism>
<dbReference type="InterPro" id="IPR036396">
    <property type="entry name" value="Cyt_P450_sf"/>
</dbReference>
<dbReference type="Pfam" id="PF00067">
    <property type="entry name" value="p450"/>
    <property type="match status" value="1"/>
</dbReference>
<dbReference type="EMBL" id="BMAW01061693">
    <property type="protein sequence ID" value="GFT32425.1"/>
    <property type="molecule type" value="Genomic_DNA"/>
</dbReference>
<dbReference type="PANTHER" id="PTHR24302:SF15">
    <property type="entry name" value="FATTY-ACID PEROXYGENASE"/>
    <property type="match status" value="1"/>
</dbReference>
<dbReference type="GO" id="GO:0016705">
    <property type="term" value="F:oxidoreductase activity, acting on paired donors, with incorporation or reduction of molecular oxygen"/>
    <property type="evidence" value="ECO:0007669"/>
    <property type="project" value="InterPro"/>
</dbReference>
<dbReference type="OrthoDB" id="2789670at2759"/>
<dbReference type="GO" id="GO:0005789">
    <property type="term" value="C:endoplasmic reticulum membrane"/>
    <property type="evidence" value="ECO:0007669"/>
    <property type="project" value="UniProtKB-SubCell"/>
</dbReference>
<evidence type="ECO:0000256" key="3">
    <source>
        <dbReference type="ARBA" id="ARBA00004406"/>
    </source>
</evidence>
<keyword evidence="8" id="KW-0492">Microsome</keyword>
<evidence type="ECO:0000256" key="10">
    <source>
        <dbReference type="ARBA" id="ARBA00023004"/>
    </source>
</evidence>
<dbReference type="InterPro" id="IPR050705">
    <property type="entry name" value="Cytochrome_P450_3A"/>
</dbReference>
<keyword evidence="7" id="KW-0256">Endoplasmic reticulum</keyword>
<comment type="subcellular location">
    <subcellularLocation>
        <location evidence="3">Endoplasmic reticulum membrane</location>
        <topology evidence="3">Peripheral membrane protein</topology>
    </subcellularLocation>
    <subcellularLocation>
        <location evidence="2">Microsome membrane</location>
        <topology evidence="2">Peripheral membrane protein</topology>
    </subcellularLocation>
</comment>
<comment type="similarity">
    <text evidence="4 15">Belongs to the cytochrome P450 family.</text>
</comment>
<dbReference type="CDD" id="cd11055">
    <property type="entry name" value="CYP3A-like"/>
    <property type="match status" value="1"/>
</dbReference>
<evidence type="ECO:0000256" key="5">
    <source>
        <dbReference type="ARBA" id="ARBA00022617"/>
    </source>
</evidence>
<evidence type="ECO:0000256" key="15">
    <source>
        <dbReference type="RuleBase" id="RU000461"/>
    </source>
</evidence>
<protein>
    <submittedName>
        <fullName evidence="17">Cytochrome P450 9e2</fullName>
    </submittedName>
</protein>
<dbReference type="SUPFAM" id="SSF48264">
    <property type="entry name" value="Cytochrome P450"/>
    <property type="match status" value="1"/>
</dbReference>
<keyword evidence="16" id="KW-0812">Transmembrane</keyword>
<sequence>MFETVIFGWIFTAIVVVFSAIKWYLARNDDYWKRRNVPHNPRASFYKMYKETIEKGLAETIKNSLKPLGRRVIGSFEFSTPTLTVADPDLIRDILVKDFHIFPYRRLFVSGDPIGDKGVANLTGEDWKRIRTIITPAFTSKRMRQMASIINDCSKTVLEVCEKHCNKGEPVDCKRTFGAFTMDVIASSAFGTKIDSHNDPNNEFVKRVRKVFTDVTFLRMMLALMLPWWVWKLIPFVDNPMRMDKDNFFRDVTRNVIKQRKKTGKRYNDFLQLLMDCADENAETVGQESVEDETDRFGSITNSTLSPSTKYKRLSENEILAQCILFFMVGYETTATILTFIAYNLATNPEWQEKLIKEVDESFEKHTEMSYDAVRDMKILDAVISETLRMHPPLLMGERTAVEDYILGDTGIVVEKDMRVNIPFYAMHYDPDFFQNPETFNPERFMDSFEPKHPQYAYLPFGAGPRNCLGMRFALLEIKMCITNILRHFRIKPLLTTKVPLEIKNTTFFLTVTEMPLRFEKRTDVK</sequence>
<dbReference type="InterPro" id="IPR017972">
    <property type="entry name" value="Cyt_P450_CS"/>
</dbReference>
<evidence type="ECO:0000256" key="9">
    <source>
        <dbReference type="ARBA" id="ARBA00023002"/>
    </source>
</evidence>
<dbReference type="FunFam" id="1.10.630.10:FF:000042">
    <property type="entry name" value="Cytochrome P450"/>
    <property type="match status" value="1"/>
</dbReference>